<sequence>MALWAVLLLLGGVFAPRLDGVLHGTGTTFEAGEAAQTDRILEDRLAIDADALTVVFECPENGSRPAIEPLLGELAALPTVETVAPAAALAGGDADRVDDRLISLGLGIAISVFIDSTLIRAVLVPSSMSIMGHWNWWCPFVKRQSFSG</sequence>
<dbReference type="AlphaFoldDB" id="A0A2W4VTE1"/>
<name>A0A2W4VTE1_9CYAN</name>
<reference evidence="2" key="1">
    <citation type="submission" date="2018-04" db="EMBL/GenBank/DDBJ databases">
        <authorList>
            <person name="Cornet L."/>
        </authorList>
    </citation>
    <scope>NUCLEOTIDE SEQUENCE [LARGE SCALE GENOMIC DNA]</scope>
</reference>
<accession>A0A2W4VTE1</accession>
<evidence type="ECO:0008006" key="3">
    <source>
        <dbReference type="Google" id="ProtNLM"/>
    </source>
</evidence>
<reference evidence="1 2" key="2">
    <citation type="submission" date="2018-06" db="EMBL/GenBank/DDBJ databases">
        <title>Metagenomic assembly of (sub)arctic Cyanobacteria and their associated microbiome from non-axenic cultures.</title>
        <authorList>
            <person name="Baurain D."/>
        </authorList>
    </citation>
    <scope>NUCLEOTIDE SEQUENCE [LARGE SCALE GENOMIC DNA]</scope>
    <source>
        <strain evidence="1">ULC041bin1</strain>
    </source>
</reference>
<organism evidence="1 2">
    <name type="scientific">Shackletoniella antarctica</name>
    <dbReference type="NCBI Taxonomy" id="268115"/>
    <lineage>
        <taxon>Bacteria</taxon>
        <taxon>Bacillati</taxon>
        <taxon>Cyanobacteriota</taxon>
        <taxon>Cyanophyceae</taxon>
        <taxon>Oculatellales</taxon>
        <taxon>Oculatellaceae</taxon>
        <taxon>Shackletoniella</taxon>
    </lineage>
</organism>
<protein>
    <recommendedName>
        <fullName evidence="3">Membrane transport protein MMPL domain-containing protein</fullName>
    </recommendedName>
</protein>
<dbReference type="Proteomes" id="UP000249081">
    <property type="component" value="Unassembled WGS sequence"/>
</dbReference>
<proteinExistence type="predicted"/>
<comment type="caution">
    <text evidence="1">The sequence shown here is derived from an EMBL/GenBank/DDBJ whole genome shotgun (WGS) entry which is preliminary data.</text>
</comment>
<gene>
    <name evidence="1" type="ORF">DCF17_17660</name>
</gene>
<evidence type="ECO:0000313" key="1">
    <source>
        <dbReference type="EMBL" id="PZO36133.1"/>
    </source>
</evidence>
<dbReference type="EMBL" id="QBMN01000149">
    <property type="protein sequence ID" value="PZO36133.1"/>
    <property type="molecule type" value="Genomic_DNA"/>
</dbReference>
<evidence type="ECO:0000313" key="2">
    <source>
        <dbReference type="Proteomes" id="UP000249081"/>
    </source>
</evidence>